<reference evidence="3" key="1">
    <citation type="journal article" date="2023" name="Mol. Phylogenet. Evol.">
        <title>Genome-scale phylogeny and comparative genomics of the fungal order Sordariales.</title>
        <authorList>
            <person name="Hensen N."/>
            <person name="Bonometti L."/>
            <person name="Westerberg I."/>
            <person name="Brannstrom I.O."/>
            <person name="Guillou S."/>
            <person name="Cros-Aarteil S."/>
            <person name="Calhoun S."/>
            <person name="Haridas S."/>
            <person name="Kuo A."/>
            <person name="Mondo S."/>
            <person name="Pangilinan J."/>
            <person name="Riley R."/>
            <person name="LaButti K."/>
            <person name="Andreopoulos B."/>
            <person name="Lipzen A."/>
            <person name="Chen C."/>
            <person name="Yan M."/>
            <person name="Daum C."/>
            <person name="Ng V."/>
            <person name="Clum A."/>
            <person name="Steindorff A."/>
            <person name="Ohm R.A."/>
            <person name="Martin F."/>
            <person name="Silar P."/>
            <person name="Natvig D.O."/>
            <person name="Lalanne C."/>
            <person name="Gautier V."/>
            <person name="Ament-Velasquez S.L."/>
            <person name="Kruys A."/>
            <person name="Hutchinson M.I."/>
            <person name="Powell A.J."/>
            <person name="Barry K."/>
            <person name="Miller A.N."/>
            <person name="Grigoriev I.V."/>
            <person name="Debuchy R."/>
            <person name="Gladieux P."/>
            <person name="Hiltunen Thoren M."/>
            <person name="Johannesson H."/>
        </authorList>
    </citation>
    <scope>NUCLEOTIDE SEQUENCE</scope>
    <source>
        <strain evidence="3">CBS 333.67</strain>
    </source>
</reference>
<organism evidence="3 4">
    <name type="scientific">Chaetomium strumarium</name>
    <dbReference type="NCBI Taxonomy" id="1170767"/>
    <lineage>
        <taxon>Eukaryota</taxon>
        <taxon>Fungi</taxon>
        <taxon>Dikarya</taxon>
        <taxon>Ascomycota</taxon>
        <taxon>Pezizomycotina</taxon>
        <taxon>Sordariomycetes</taxon>
        <taxon>Sordariomycetidae</taxon>
        <taxon>Sordariales</taxon>
        <taxon>Chaetomiaceae</taxon>
        <taxon>Chaetomium</taxon>
    </lineage>
</organism>
<keyword evidence="1" id="KW-0732">Signal</keyword>
<proteinExistence type="predicted"/>
<feature type="signal peptide" evidence="1">
    <location>
        <begin position="1"/>
        <end position="17"/>
    </location>
</feature>
<dbReference type="SUPFAM" id="SSF53474">
    <property type="entry name" value="alpha/beta-Hydrolases"/>
    <property type="match status" value="1"/>
</dbReference>
<dbReference type="GO" id="GO:0016787">
    <property type="term" value="F:hydrolase activity"/>
    <property type="evidence" value="ECO:0007669"/>
    <property type="project" value="UniProtKB-KW"/>
</dbReference>
<gene>
    <name evidence="3" type="ORF">B0T15DRAFT_505477</name>
</gene>
<dbReference type="InterPro" id="IPR019819">
    <property type="entry name" value="Carboxylesterase_B_CS"/>
</dbReference>
<dbReference type="AlphaFoldDB" id="A0AAJ0GM08"/>
<protein>
    <submittedName>
        <fullName evidence="3">Alpha/Beta hydrolase protein</fullName>
    </submittedName>
</protein>
<dbReference type="RefSeq" id="XP_062718224.1">
    <property type="nucleotide sequence ID" value="XM_062867528.1"/>
</dbReference>
<evidence type="ECO:0000313" key="4">
    <source>
        <dbReference type="Proteomes" id="UP001273166"/>
    </source>
</evidence>
<dbReference type="PANTHER" id="PTHR43142:SF3">
    <property type="entry name" value="PUTATIVE (AFU_ORTHOLOGUE AFUA_3G09070)-RELATED"/>
    <property type="match status" value="1"/>
</dbReference>
<reference evidence="3" key="2">
    <citation type="submission" date="2023-06" db="EMBL/GenBank/DDBJ databases">
        <authorList>
            <consortium name="Lawrence Berkeley National Laboratory"/>
            <person name="Mondo S.J."/>
            <person name="Hensen N."/>
            <person name="Bonometti L."/>
            <person name="Westerberg I."/>
            <person name="Brannstrom I.O."/>
            <person name="Guillou S."/>
            <person name="Cros-Aarteil S."/>
            <person name="Calhoun S."/>
            <person name="Haridas S."/>
            <person name="Kuo A."/>
            <person name="Pangilinan J."/>
            <person name="Riley R."/>
            <person name="Labutti K."/>
            <person name="Andreopoulos B."/>
            <person name="Lipzen A."/>
            <person name="Chen C."/>
            <person name="Yanf M."/>
            <person name="Daum C."/>
            <person name="Ng V."/>
            <person name="Clum A."/>
            <person name="Steindorff A."/>
            <person name="Ohm R."/>
            <person name="Martin F."/>
            <person name="Silar P."/>
            <person name="Natvig D."/>
            <person name="Lalanne C."/>
            <person name="Gautier V."/>
            <person name="Ament-Velasquez S.L."/>
            <person name="Kruys A."/>
            <person name="Hutchinson M.I."/>
            <person name="Powell A.J."/>
            <person name="Barry K."/>
            <person name="Miller A.N."/>
            <person name="Grigoriev I.V."/>
            <person name="Debuchy R."/>
            <person name="Gladieux P."/>
            <person name="Thoren M.H."/>
            <person name="Johannesson H."/>
        </authorList>
    </citation>
    <scope>NUCLEOTIDE SEQUENCE</scope>
    <source>
        <strain evidence="3">CBS 333.67</strain>
    </source>
</reference>
<dbReference type="InterPro" id="IPR002018">
    <property type="entry name" value="CarbesteraseB"/>
</dbReference>
<dbReference type="EMBL" id="JAUDZG010000007">
    <property type="protein sequence ID" value="KAK3302444.1"/>
    <property type="molecule type" value="Genomic_DNA"/>
</dbReference>
<comment type="caution">
    <text evidence="3">The sequence shown here is derived from an EMBL/GenBank/DDBJ whole genome shotgun (WGS) entry which is preliminary data.</text>
</comment>
<evidence type="ECO:0000256" key="1">
    <source>
        <dbReference type="SAM" id="SignalP"/>
    </source>
</evidence>
<dbReference type="PROSITE" id="PS00941">
    <property type="entry name" value="CARBOXYLESTERASE_B_2"/>
    <property type="match status" value="1"/>
</dbReference>
<feature type="domain" description="Carboxylesterase type B" evidence="2">
    <location>
        <begin position="161"/>
        <end position="624"/>
    </location>
</feature>
<accession>A0AAJ0GM08</accession>
<dbReference type="GeneID" id="87886357"/>
<evidence type="ECO:0000313" key="3">
    <source>
        <dbReference type="EMBL" id="KAK3302444.1"/>
    </source>
</evidence>
<keyword evidence="3" id="KW-0378">Hydrolase</keyword>
<feature type="chain" id="PRO_5042554991" evidence="1">
    <location>
        <begin position="18"/>
        <end position="695"/>
    </location>
</feature>
<dbReference type="Pfam" id="PF00135">
    <property type="entry name" value="COesterase"/>
    <property type="match status" value="1"/>
</dbReference>
<dbReference type="PANTHER" id="PTHR43142">
    <property type="entry name" value="CARBOXYLIC ESTER HYDROLASE"/>
    <property type="match status" value="1"/>
</dbReference>
<keyword evidence="4" id="KW-1185">Reference proteome</keyword>
<dbReference type="Gene3D" id="3.40.50.1820">
    <property type="entry name" value="alpha/beta hydrolase"/>
    <property type="match status" value="1"/>
</dbReference>
<name>A0AAJ0GM08_9PEZI</name>
<dbReference type="Proteomes" id="UP001273166">
    <property type="component" value="Unassembled WGS sequence"/>
</dbReference>
<sequence length="695" mass="74767">MHLVGVALAALASLGASESLRRLDTSLTILSNNDLQASASTEVVIVTDAKLYKDAPDVCAKLGEQLWRPAAARGPAFAEYLQYEGRANASSSFWAAASAGVNAVDMAGRRHRGPAHARFPGLCTNSAPFSTQSSQDTSARWQISVDVNNQTLTGFRDRLSFRFLGIRYAAQPQRFTYSTLFRGSGEAASALEYGSQCAQGTDTGTEDCLFLNVWTPYLPNPNSAAPPKGTLRPVAFWIHGGAFTGGTANDATFDGGNMASRGDMVVVAINYRLSTLGFLALRDGKTNGNFGLADQITALEWVREHIHALGGDKNRITVFGQSAGAASVRALLASPKAEGKFAGAIMLSNLGGINYGTTYSRYYTIDEQVAVAADAILAATNCTQDQVDCLRALPPHALTGLANPARFLVVDGTYLTTPELRLTGGGGGPPSNVSLMMGITRDDGAPFIGYPSSNNDTTSLNQSAYLASHGFPSLPPTTLDKLFPVLPTTGNATLDLFTSAARVATDGIFRCIDQATVYSSIQSGGGRFPSVYYYEFNRTYQPAGWPDLDVCSPAYNKKTSKTHPHGDPVHTPYLRCHSGELYYVFGNLARQGLPVRDEGDLPFEQFVLDSFVSFMRSGGDPNPDLGWLRARGYGNTLRLVVEGNVDGEGRWKPSTRGRGRVRVLDWPRSVTVRGFTEGEQCRALGLPLDYYERAR</sequence>
<dbReference type="InterPro" id="IPR029058">
    <property type="entry name" value="AB_hydrolase_fold"/>
</dbReference>
<evidence type="ECO:0000259" key="2">
    <source>
        <dbReference type="Pfam" id="PF00135"/>
    </source>
</evidence>